<evidence type="ECO:0000256" key="5">
    <source>
        <dbReference type="SAM" id="MobiDB-lite"/>
    </source>
</evidence>
<comment type="caution">
    <text evidence="7">The sequence shown here is derived from an EMBL/GenBank/DDBJ whole genome shotgun (WGS) entry which is preliminary data.</text>
</comment>
<dbReference type="InterPro" id="IPR005108">
    <property type="entry name" value="HELP"/>
</dbReference>
<protein>
    <recommendedName>
        <fullName evidence="6">EML-like second beta-propeller domain-containing protein</fullName>
    </recommendedName>
</protein>
<feature type="region of interest" description="Disordered" evidence="5">
    <location>
        <begin position="174"/>
        <end position="231"/>
    </location>
</feature>
<dbReference type="STRING" id="1157962.A0A250XHD7"/>
<evidence type="ECO:0000313" key="8">
    <source>
        <dbReference type="Proteomes" id="UP000232323"/>
    </source>
</evidence>
<evidence type="ECO:0000256" key="3">
    <source>
        <dbReference type="ARBA" id="ARBA00022737"/>
    </source>
</evidence>
<dbReference type="Pfam" id="PF00400">
    <property type="entry name" value="WD40"/>
    <property type="match status" value="1"/>
</dbReference>
<keyword evidence="8" id="KW-1185">Reference proteome</keyword>
<evidence type="ECO:0000256" key="1">
    <source>
        <dbReference type="ARBA" id="ARBA00006489"/>
    </source>
</evidence>
<feature type="repeat" description="WD" evidence="4">
    <location>
        <begin position="911"/>
        <end position="952"/>
    </location>
</feature>
<gene>
    <name evidence="7" type="ORF">CEUSTIGMA_g9922.t1</name>
</gene>
<feature type="region of interest" description="Disordered" evidence="5">
    <location>
        <begin position="1"/>
        <end position="154"/>
    </location>
</feature>
<dbReference type="SUPFAM" id="SSF47473">
    <property type="entry name" value="EF-hand"/>
    <property type="match status" value="1"/>
</dbReference>
<feature type="compositionally biased region" description="Low complexity" evidence="5">
    <location>
        <begin position="55"/>
        <end position="75"/>
    </location>
</feature>
<accession>A0A250XHD7</accession>
<feature type="compositionally biased region" description="Basic and acidic residues" evidence="5">
    <location>
        <begin position="121"/>
        <end position="130"/>
    </location>
</feature>
<dbReference type="Pfam" id="PF23414">
    <property type="entry name" value="Beta-prop_EML_2"/>
    <property type="match status" value="1"/>
</dbReference>
<dbReference type="InterPro" id="IPR011992">
    <property type="entry name" value="EF-hand-dom_pair"/>
</dbReference>
<dbReference type="SUPFAM" id="SSF50978">
    <property type="entry name" value="WD40 repeat-like"/>
    <property type="match status" value="2"/>
</dbReference>
<proteinExistence type="inferred from homology"/>
<dbReference type="InterPro" id="IPR015943">
    <property type="entry name" value="WD40/YVTN_repeat-like_dom_sf"/>
</dbReference>
<evidence type="ECO:0000256" key="2">
    <source>
        <dbReference type="ARBA" id="ARBA00022574"/>
    </source>
</evidence>
<organism evidence="7 8">
    <name type="scientific">Chlamydomonas eustigma</name>
    <dbReference type="NCBI Taxonomy" id="1157962"/>
    <lineage>
        <taxon>Eukaryota</taxon>
        <taxon>Viridiplantae</taxon>
        <taxon>Chlorophyta</taxon>
        <taxon>core chlorophytes</taxon>
        <taxon>Chlorophyceae</taxon>
        <taxon>CS clade</taxon>
        <taxon>Chlamydomonadales</taxon>
        <taxon>Chlamydomonadaceae</taxon>
        <taxon>Chlamydomonas</taxon>
    </lineage>
</organism>
<comment type="similarity">
    <text evidence="1">Belongs to the WD repeat EMAP family.</text>
</comment>
<dbReference type="InterPro" id="IPR050630">
    <property type="entry name" value="WD_repeat_EMAP"/>
</dbReference>
<feature type="repeat" description="WD" evidence="4">
    <location>
        <begin position="696"/>
        <end position="721"/>
    </location>
</feature>
<dbReference type="GO" id="GO:0008017">
    <property type="term" value="F:microtubule binding"/>
    <property type="evidence" value="ECO:0007669"/>
    <property type="project" value="TreeGrafter"/>
</dbReference>
<feature type="compositionally biased region" description="Gly residues" evidence="5">
    <location>
        <begin position="31"/>
        <end position="54"/>
    </location>
</feature>
<keyword evidence="3" id="KW-0677">Repeat</keyword>
<evidence type="ECO:0000259" key="6">
    <source>
        <dbReference type="Pfam" id="PF23414"/>
    </source>
</evidence>
<name>A0A250XHD7_9CHLO</name>
<evidence type="ECO:0000313" key="7">
    <source>
        <dbReference type="EMBL" id="GAX82495.1"/>
    </source>
</evidence>
<reference evidence="7 8" key="1">
    <citation type="submission" date="2017-08" db="EMBL/GenBank/DDBJ databases">
        <title>Acidophilic green algal genome provides insights into adaptation to an acidic environment.</title>
        <authorList>
            <person name="Hirooka S."/>
            <person name="Hirose Y."/>
            <person name="Kanesaki Y."/>
            <person name="Higuchi S."/>
            <person name="Fujiwara T."/>
            <person name="Onuma R."/>
            <person name="Era A."/>
            <person name="Ohbayashi R."/>
            <person name="Uzuka A."/>
            <person name="Nozaki H."/>
            <person name="Yoshikawa H."/>
            <person name="Miyagishima S.Y."/>
        </authorList>
    </citation>
    <scope>NUCLEOTIDE SEQUENCE [LARGE SCALE GENOMIC DNA]</scope>
    <source>
        <strain evidence="7 8">NIES-2499</strain>
    </source>
</reference>
<feature type="domain" description="EML-like second beta-propeller" evidence="6">
    <location>
        <begin position="784"/>
        <end position="1055"/>
    </location>
</feature>
<dbReference type="FunFam" id="2.130.10.10:FF:000320">
    <property type="entry name" value="echinoderm microtubule-associated protein-like 6"/>
    <property type="match status" value="1"/>
</dbReference>
<dbReference type="SUPFAM" id="SSF50998">
    <property type="entry name" value="Quinoprotein alcohol dehydrogenase-like"/>
    <property type="match status" value="1"/>
</dbReference>
<dbReference type="AlphaFoldDB" id="A0A250XHD7"/>
<feature type="region of interest" description="Disordered" evidence="5">
    <location>
        <begin position="1086"/>
        <end position="1193"/>
    </location>
</feature>
<dbReference type="PANTHER" id="PTHR13720:SF33">
    <property type="entry name" value="HELP DOMAIN-CONTAINING PROTEIN"/>
    <property type="match status" value="1"/>
</dbReference>
<dbReference type="Proteomes" id="UP000232323">
    <property type="component" value="Unassembled WGS sequence"/>
</dbReference>
<dbReference type="InterPro" id="IPR036322">
    <property type="entry name" value="WD40_repeat_dom_sf"/>
</dbReference>
<dbReference type="Pfam" id="PF03451">
    <property type="entry name" value="HELP"/>
    <property type="match status" value="1"/>
</dbReference>
<dbReference type="OrthoDB" id="47802at2759"/>
<dbReference type="InterPro" id="IPR001680">
    <property type="entry name" value="WD40_rpt"/>
</dbReference>
<evidence type="ECO:0000256" key="4">
    <source>
        <dbReference type="PROSITE-ProRule" id="PRU00221"/>
    </source>
</evidence>
<feature type="repeat" description="WD" evidence="4">
    <location>
        <begin position="777"/>
        <end position="810"/>
    </location>
</feature>
<dbReference type="PROSITE" id="PS50082">
    <property type="entry name" value="WD_REPEATS_2"/>
    <property type="match status" value="3"/>
</dbReference>
<keyword evidence="2 4" id="KW-0853">WD repeat</keyword>
<sequence length="1193" mass="128491">MGTLGDSTKRRMSAAIQGLGGTRAGFNPGASVGGYAGGMGGTFGRAARGIGGDPSDGAAGAAGAGQARPASAGRVRPPPDGPAARDPIPRYFESPAAALPSRGTAEGKREKVRPASAAHKHVWDQPKELPKAPPHGTTSGYVGRPKSATATASNGLRSQVLGAMPVEYRLVGTGLEPNKVSGGTRPVSASTYSPPAPPPNKGSHGSSPYGLSKAPPPALRTPQHHIGPPNSVDQMQELRAAEGDVSSPGTMLSDAHMMILEDAIRDAVRNKRSVYEGSKDALLKLFKAVDDGSGDVSIEEFISVCEQVGVVVSAAEAQALFRRHGYEGVMPYERFAYTLLTQPARQLAEDMPVRKGAFEAGQNANFNGKILYRQCRKPVYTPTDWDPSVAKRSAELPNARLILDFIYGYQGKDNTQQNLFYTSESKVVYFTAGVGVVYQRPPVHHQYFFLGHDDDITALTLCPAAVDFEGKQFPAKTLVATGQVTSTEHGAYICIWDSRTGSQPDGPAAAPEVTRLKFDKEARGFCALGFNPSGTRLAAVAMDNYHSVYVYDWRKKRELSSGRGQMGDPPQVYGLEWNPYEITHQVTPAFLTFGKKHIKLWTCSVEGGAGTWTGKSLSVGRFDMQNVTSAQWLPPRSNSGNECMIVAGMGDGQLYLFKGGTCVKAIAAHRPGVKSVQADGHPAYCGVRGLRAIKGGNVLLSGGADGTVLQWDTSDGSIAESRFSGGAIQLSSPFGPGDRSVPAVRAIDYSEELGRILVGTNNCDIVELTETTNEALMDGHSGDVWFVAFHPTNPNVFATVSDSGHVHVWDGAIRQMTHCVAMGWDPRTLAFSTKPVGAAGGYHIAVGSQKGQIKVLDEGENLRPVTDCKDCKEAIADIKYSPNCRFMAASSNETTIDVYNVEKGYQRLCRCHGHSATVRGIDWSTDSSVIMSNSNDLELLFWNARTGKQITLPQRDVDFATYTCMLGFPVMGIWPPYFDGLEVNSLDRSHDRELVVTSDDHGMVKLFNYPCVIHDAPHRAYRGHSSHVMCVRFNCNSTLVCSGGGHDWAVFQFRVVRIKPDDPPPPKPQRVWGALDESGRNYGYTTQPFKAGQPLAQGAPVQQPDPQYTANEGDHHLDQMPEDVGDEAASSGLQVMRQQGQGFPPRPPVSSNRQAGPDLMAQEFHGHYPEDEEDIDSGLSQNPAPLRMVAEEG</sequence>
<dbReference type="EMBL" id="BEGY01000081">
    <property type="protein sequence ID" value="GAX82495.1"/>
    <property type="molecule type" value="Genomic_DNA"/>
</dbReference>
<dbReference type="SMART" id="SM00320">
    <property type="entry name" value="WD40"/>
    <property type="match status" value="9"/>
</dbReference>
<dbReference type="Gene3D" id="2.130.10.10">
    <property type="entry name" value="YVTN repeat-like/Quinoprotein amine dehydrogenase"/>
    <property type="match status" value="2"/>
</dbReference>
<dbReference type="InterPro" id="IPR011047">
    <property type="entry name" value="Quinoprotein_ADH-like_sf"/>
</dbReference>
<dbReference type="PANTHER" id="PTHR13720">
    <property type="entry name" value="WD-40 REPEAT PROTEIN"/>
    <property type="match status" value="1"/>
</dbReference>
<dbReference type="InterPro" id="IPR055442">
    <property type="entry name" value="Beta-prop_EML-like_2nd"/>
</dbReference>
<dbReference type="PROSITE" id="PS50294">
    <property type="entry name" value="WD_REPEATS_REGION"/>
    <property type="match status" value="2"/>
</dbReference>